<feature type="transmembrane region" description="Helical" evidence="6">
    <location>
        <begin position="137"/>
        <end position="155"/>
    </location>
</feature>
<protein>
    <recommendedName>
        <fullName evidence="6">TVP38/TMEM64 family membrane protein</fullName>
    </recommendedName>
</protein>
<comment type="caution">
    <text evidence="8">The sequence shown here is derived from an EMBL/GenBank/DDBJ whole genome shotgun (WGS) entry which is preliminary data.</text>
</comment>
<feature type="transmembrane region" description="Helical" evidence="6">
    <location>
        <begin position="167"/>
        <end position="185"/>
    </location>
</feature>
<proteinExistence type="inferred from homology"/>
<evidence type="ECO:0000256" key="4">
    <source>
        <dbReference type="ARBA" id="ARBA00022989"/>
    </source>
</evidence>
<feature type="transmembrane region" description="Helical" evidence="6">
    <location>
        <begin position="96"/>
        <end position="117"/>
    </location>
</feature>
<dbReference type="PANTHER" id="PTHR12677:SF59">
    <property type="entry name" value="GOLGI APPARATUS MEMBRANE PROTEIN TVP38-RELATED"/>
    <property type="match status" value="1"/>
</dbReference>
<dbReference type="InterPro" id="IPR032816">
    <property type="entry name" value="VTT_dom"/>
</dbReference>
<evidence type="ECO:0000256" key="3">
    <source>
        <dbReference type="ARBA" id="ARBA00022692"/>
    </source>
</evidence>
<reference evidence="8" key="1">
    <citation type="submission" date="2023-03" db="EMBL/GenBank/DDBJ databases">
        <authorList>
            <person name="Shen W."/>
            <person name="Cai J."/>
        </authorList>
    </citation>
    <scope>NUCLEOTIDE SEQUENCE</scope>
    <source>
        <strain evidence="8">P69-2</strain>
    </source>
</reference>
<dbReference type="RefSeq" id="WP_311796372.1">
    <property type="nucleotide sequence ID" value="NZ_JARQAI010000001.1"/>
</dbReference>
<dbReference type="InterPro" id="IPR015414">
    <property type="entry name" value="TMEM64"/>
</dbReference>
<keyword evidence="4 6" id="KW-1133">Transmembrane helix</keyword>
<keyword evidence="2 6" id="KW-1003">Cell membrane</keyword>
<feature type="domain" description="VTT" evidence="7">
    <location>
        <begin position="73"/>
        <end position="187"/>
    </location>
</feature>
<comment type="subcellular location">
    <subcellularLocation>
        <location evidence="1 6">Cell membrane</location>
        <topology evidence="1 6">Multi-pass membrane protein</topology>
    </subcellularLocation>
</comment>
<dbReference type="AlphaFoldDB" id="A0AAE4HYA0"/>
<feature type="transmembrane region" description="Helical" evidence="6">
    <location>
        <begin position="197"/>
        <end position="214"/>
    </location>
</feature>
<feature type="transmembrane region" description="Helical" evidence="6">
    <location>
        <begin position="58"/>
        <end position="84"/>
    </location>
</feature>
<dbReference type="Proteomes" id="UP001180842">
    <property type="component" value="Unassembled WGS sequence"/>
</dbReference>
<comment type="similarity">
    <text evidence="6">Belongs to the TVP38/TMEM64 family.</text>
</comment>
<keyword evidence="5 6" id="KW-0472">Membrane</keyword>
<keyword evidence="3 6" id="KW-0812">Transmembrane</keyword>
<dbReference type="EMBL" id="JARQAI010000001">
    <property type="protein sequence ID" value="MDT2735681.1"/>
    <property type="molecule type" value="Genomic_DNA"/>
</dbReference>
<evidence type="ECO:0000256" key="6">
    <source>
        <dbReference type="RuleBase" id="RU366058"/>
    </source>
</evidence>
<evidence type="ECO:0000313" key="8">
    <source>
        <dbReference type="EMBL" id="MDT2735681.1"/>
    </source>
</evidence>
<name>A0AAE4HYA0_9ENTE</name>
<sequence length="223" mass="24333">MKKYIKHFLLLVGLLLVGLLVYRLYLEYYPDIQLYLSPKASRELLLKSVRSHGIRTGIILVALTSLMCAIPGLPTSVVGVLVGVCYGPALGSVMNLTGNVLGNLLSIFLLQKIKFLAPKTKTNRWVKAISQMNHPRIGVTLGYMIPIIPAAIVNYTVDLLKLPAKQVCLAVVIGVAPSSILYAFGGDALFKGNHKTALILIASVVLFILLAGIISKDRRRRVK</sequence>
<dbReference type="PANTHER" id="PTHR12677">
    <property type="entry name" value="GOLGI APPARATUS MEMBRANE PROTEIN TVP38-RELATED"/>
    <property type="match status" value="1"/>
</dbReference>
<accession>A0AAE4HYA0</accession>
<evidence type="ECO:0000256" key="1">
    <source>
        <dbReference type="ARBA" id="ARBA00004651"/>
    </source>
</evidence>
<evidence type="ECO:0000256" key="5">
    <source>
        <dbReference type="ARBA" id="ARBA00023136"/>
    </source>
</evidence>
<gene>
    <name evidence="8" type="ORF">P7H00_00860</name>
</gene>
<evidence type="ECO:0000256" key="2">
    <source>
        <dbReference type="ARBA" id="ARBA00022475"/>
    </source>
</evidence>
<dbReference type="GO" id="GO:0005886">
    <property type="term" value="C:plasma membrane"/>
    <property type="evidence" value="ECO:0007669"/>
    <property type="project" value="UniProtKB-SubCell"/>
</dbReference>
<dbReference type="Pfam" id="PF09335">
    <property type="entry name" value="VTT_dom"/>
    <property type="match status" value="1"/>
</dbReference>
<evidence type="ECO:0000313" key="9">
    <source>
        <dbReference type="Proteomes" id="UP001180842"/>
    </source>
</evidence>
<evidence type="ECO:0000259" key="7">
    <source>
        <dbReference type="Pfam" id="PF09335"/>
    </source>
</evidence>
<organism evidence="8 9">
    <name type="scientific">Enterococcus pseudoavium</name>
    <dbReference type="NCBI Taxonomy" id="44007"/>
    <lineage>
        <taxon>Bacteria</taxon>
        <taxon>Bacillati</taxon>
        <taxon>Bacillota</taxon>
        <taxon>Bacilli</taxon>
        <taxon>Lactobacillales</taxon>
        <taxon>Enterococcaceae</taxon>
        <taxon>Enterococcus</taxon>
    </lineage>
</organism>